<comment type="caution">
    <text evidence="1">The sequence shown here is derived from an EMBL/GenBank/DDBJ whole genome shotgun (WGS) entry which is preliminary data.</text>
</comment>
<name>A0ABX2KCG1_9PROT</name>
<dbReference type="SUPFAM" id="SSF55874">
    <property type="entry name" value="ATPase domain of HSP90 chaperone/DNA topoisomerase II/histidine kinase"/>
    <property type="match status" value="1"/>
</dbReference>
<reference evidence="1 2" key="1">
    <citation type="submission" date="2019-10" db="EMBL/GenBank/DDBJ databases">
        <title>Genome sequence of Azospirillum melinis.</title>
        <authorList>
            <person name="Ambrosini A."/>
            <person name="Sant'Anna F.H."/>
            <person name="Cassan F.D."/>
            <person name="Souza E.M."/>
            <person name="Passaglia L.M.P."/>
        </authorList>
    </citation>
    <scope>NUCLEOTIDE SEQUENCE [LARGE SCALE GENOMIC DNA]</scope>
    <source>
        <strain evidence="1 2">TMCY0552</strain>
    </source>
</reference>
<gene>
    <name evidence="1" type="ORF">GBZ48_13105</name>
</gene>
<dbReference type="Gene3D" id="3.30.565.10">
    <property type="entry name" value="Histidine kinase-like ATPase, C-terminal domain"/>
    <property type="match status" value="1"/>
</dbReference>
<proteinExistence type="predicted"/>
<evidence type="ECO:0008006" key="3">
    <source>
        <dbReference type="Google" id="ProtNLM"/>
    </source>
</evidence>
<accession>A0ABX2KCG1</accession>
<evidence type="ECO:0000313" key="1">
    <source>
        <dbReference type="EMBL" id="NUB00226.1"/>
    </source>
</evidence>
<dbReference type="Proteomes" id="UP000605086">
    <property type="component" value="Unassembled WGS sequence"/>
</dbReference>
<protein>
    <recommendedName>
        <fullName evidence="3">Histidine kinase/HSP90-like ATPase domain-containing protein</fullName>
    </recommendedName>
</protein>
<sequence length="72" mass="7699">MVISLHCDPTGVRIRVRDSGSGLPHTVCKGSLRMTLIRALCQQIGSRCHFTTDNGTLFLLEVPTAASVSAMA</sequence>
<dbReference type="InterPro" id="IPR036890">
    <property type="entry name" value="HATPase_C_sf"/>
</dbReference>
<dbReference type="RefSeq" id="WP_174471464.1">
    <property type="nucleotide sequence ID" value="NZ_JAGINN010000005.1"/>
</dbReference>
<keyword evidence="2" id="KW-1185">Reference proteome</keyword>
<evidence type="ECO:0000313" key="2">
    <source>
        <dbReference type="Proteomes" id="UP000605086"/>
    </source>
</evidence>
<dbReference type="EMBL" id="WHOS01000014">
    <property type="protein sequence ID" value="NUB00226.1"/>
    <property type="molecule type" value="Genomic_DNA"/>
</dbReference>
<organism evidence="1 2">
    <name type="scientific">Azospirillum melinis</name>
    <dbReference type="NCBI Taxonomy" id="328839"/>
    <lineage>
        <taxon>Bacteria</taxon>
        <taxon>Pseudomonadati</taxon>
        <taxon>Pseudomonadota</taxon>
        <taxon>Alphaproteobacteria</taxon>
        <taxon>Rhodospirillales</taxon>
        <taxon>Azospirillaceae</taxon>
        <taxon>Azospirillum</taxon>
    </lineage>
</organism>